<dbReference type="AlphaFoldDB" id="A0A6J6CSV3"/>
<dbReference type="PANTHER" id="PTHR43022">
    <property type="entry name" value="PROTEIN SMF"/>
    <property type="match status" value="1"/>
</dbReference>
<dbReference type="PANTHER" id="PTHR43022:SF1">
    <property type="entry name" value="PROTEIN SMF"/>
    <property type="match status" value="1"/>
</dbReference>
<protein>
    <submittedName>
        <fullName evidence="3">Unannotated protein</fullName>
    </submittedName>
</protein>
<gene>
    <name evidence="3" type="ORF">UFOPK1506_00669</name>
</gene>
<feature type="domain" description="Smf/DprA SLOG" evidence="2">
    <location>
        <begin position="8"/>
        <end position="219"/>
    </location>
</feature>
<accession>A0A6J6CSV3</accession>
<comment type="similarity">
    <text evidence="1">Belongs to the DprA/Smf family.</text>
</comment>
<dbReference type="InterPro" id="IPR057666">
    <property type="entry name" value="DrpA_SLOG"/>
</dbReference>
<dbReference type="SUPFAM" id="SSF102405">
    <property type="entry name" value="MCP/YpsA-like"/>
    <property type="match status" value="1"/>
</dbReference>
<evidence type="ECO:0000256" key="1">
    <source>
        <dbReference type="ARBA" id="ARBA00006525"/>
    </source>
</evidence>
<reference evidence="3" key="1">
    <citation type="submission" date="2020-05" db="EMBL/GenBank/DDBJ databases">
        <authorList>
            <person name="Chiriac C."/>
            <person name="Salcher M."/>
            <person name="Ghai R."/>
            <person name="Kavagutti S V."/>
        </authorList>
    </citation>
    <scope>NUCLEOTIDE SEQUENCE</scope>
</reference>
<evidence type="ECO:0000313" key="3">
    <source>
        <dbReference type="EMBL" id="CAB4554561.1"/>
    </source>
</evidence>
<evidence type="ECO:0000259" key="2">
    <source>
        <dbReference type="Pfam" id="PF02481"/>
    </source>
</evidence>
<dbReference type="Gene3D" id="3.40.50.450">
    <property type="match status" value="1"/>
</dbReference>
<organism evidence="3">
    <name type="scientific">freshwater metagenome</name>
    <dbReference type="NCBI Taxonomy" id="449393"/>
    <lineage>
        <taxon>unclassified sequences</taxon>
        <taxon>metagenomes</taxon>
        <taxon>ecological metagenomes</taxon>
    </lineage>
</organism>
<dbReference type="GO" id="GO:0009294">
    <property type="term" value="P:DNA-mediated transformation"/>
    <property type="evidence" value="ECO:0007669"/>
    <property type="project" value="InterPro"/>
</dbReference>
<dbReference type="Pfam" id="PF02481">
    <property type="entry name" value="DNA_processg_A"/>
    <property type="match status" value="1"/>
</dbReference>
<dbReference type="InterPro" id="IPR003488">
    <property type="entry name" value="DprA"/>
</dbReference>
<name>A0A6J6CSV3_9ZZZZ</name>
<proteinExistence type="inferred from homology"/>
<dbReference type="EMBL" id="CAEZSV010000109">
    <property type="protein sequence ID" value="CAB4554561.1"/>
    <property type="molecule type" value="Genomic_DNA"/>
</dbReference>
<dbReference type="NCBIfam" id="TIGR00732">
    <property type="entry name" value="dprA"/>
    <property type="match status" value="1"/>
</dbReference>
<sequence length="233" mass="24788">MKSEIRRITPHSSEWPTRLNALAKPPGELFVLGRNLAEIAAERHRTVAIVGARNCTYYGEKIARDFATYFAALDWSVVSGGAFGIDYNAHRGALLIDGVSIAVLAGGLDAPYPRSHDGLFAEIARRGALISEQPPGVRAAKGHFLARNRLIAALSIGTIVVEAAYKSGAIRTARDSAELLRPVLATPGAITSPQSAGVHALIRDRIAELVTSPTEALEILAPLDHQGDVISAE</sequence>